<feature type="region of interest" description="Disordered" evidence="1">
    <location>
        <begin position="148"/>
        <end position="173"/>
    </location>
</feature>
<dbReference type="Proteomes" id="UP000054408">
    <property type="component" value="Unassembled WGS sequence"/>
</dbReference>
<evidence type="ECO:0000256" key="1">
    <source>
        <dbReference type="SAM" id="MobiDB-lite"/>
    </source>
</evidence>
<dbReference type="GeneID" id="25564285"/>
<reference evidence="2 3" key="1">
    <citation type="submission" date="2010-05" db="EMBL/GenBank/DDBJ databases">
        <title>The Genome Sequence of Thecamonas trahens ATCC 50062.</title>
        <authorList>
            <consortium name="The Broad Institute Genome Sequencing Platform"/>
            <person name="Russ C."/>
            <person name="Cuomo C."/>
            <person name="Shea T."/>
            <person name="Young S.K."/>
            <person name="Zeng Q."/>
            <person name="Koehrsen M."/>
            <person name="Haas B."/>
            <person name="Borodovsky M."/>
            <person name="Guigo R."/>
            <person name="Alvarado L."/>
            <person name="Berlin A."/>
            <person name="Bochicchio J."/>
            <person name="Borenstein D."/>
            <person name="Chapman S."/>
            <person name="Chen Z."/>
            <person name="Freedman E."/>
            <person name="Gellesch M."/>
            <person name="Goldberg J."/>
            <person name="Griggs A."/>
            <person name="Gujja S."/>
            <person name="Heilman E."/>
            <person name="Heiman D."/>
            <person name="Hepburn T."/>
            <person name="Howarth C."/>
            <person name="Jen D."/>
            <person name="Larson L."/>
            <person name="Mehta T."/>
            <person name="Park D."/>
            <person name="Pearson M."/>
            <person name="Roberts A."/>
            <person name="Saif S."/>
            <person name="Shenoy N."/>
            <person name="Sisk P."/>
            <person name="Stolte C."/>
            <person name="Sykes S."/>
            <person name="Thomson T."/>
            <person name="Walk T."/>
            <person name="White J."/>
            <person name="Yandava C."/>
            <person name="Burger G."/>
            <person name="Gray M.W."/>
            <person name="Holland P.W.H."/>
            <person name="King N."/>
            <person name="Lang F.B.F."/>
            <person name="Roger A.J."/>
            <person name="Ruiz-Trillo I."/>
            <person name="Lander E."/>
            <person name="Nusbaum C."/>
        </authorList>
    </citation>
    <scope>NUCLEOTIDE SEQUENCE [LARGE SCALE GENOMIC DNA]</scope>
    <source>
        <strain evidence="2 3">ATCC 50062</strain>
    </source>
</reference>
<evidence type="ECO:0000313" key="2">
    <source>
        <dbReference type="EMBL" id="KNC49013.1"/>
    </source>
</evidence>
<gene>
    <name evidence="2" type="ORF">AMSG_04756</name>
</gene>
<dbReference type="RefSeq" id="XP_013758424.1">
    <property type="nucleotide sequence ID" value="XM_013902970.1"/>
</dbReference>
<accession>A0A0L0DCH7</accession>
<protein>
    <submittedName>
        <fullName evidence="2">Uncharacterized protein</fullName>
    </submittedName>
</protein>
<dbReference type="AlphaFoldDB" id="A0A0L0DCH7"/>
<dbReference type="EMBL" id="GL349452">
    <property type="protein sequence ID" value="KNC49013.1"/>
    <property type="molecule type" value="Genomic_DNA"/>
</dbReference>
<sequence length="173" mass="18213">MLPVPSAVSAAATSSPSDAASTLLVHLCRGTDEAANGASRCSQADESAAKTADAGASGENVDSSLWRLDPGYHAHIHELFPLPLDSGSEVTTANLELPSDHIHGPNCGHARILHDDHFDYLVDSWLHHVETGVDEFHGRVPDLTPLPLPPVCSTAPPPSPNIPPLPPPPTSRR</sequence>
<proteinExistence type="predicted"/>
<organism evidence="2 3">
    <name type="scientific">Thecamonas trahens ATCC 50062</name>
    <dbReference type="NCBI Taxonomy" id="461836"/>
    <lineage>
        <taxon>Eukaryota</taxon>
        <taxon>Apusozoa</taxon>
        <taxon>Apusomonadida</taxon>
        <taxon>Apusomonadidae</taxon>
        <taxon>Thecamonas</taxon>
    </lineage>
</organism>
<evidence type="ECO:0000313" key="3">
    <source>
        <dbReference type="Proteomes" id="UP000054408"/>
    </source>
</evidence>
<keyword evidence="3" id="KW-1185">Reference proteome</keyword>
<name>A0A0L0DCH7_THETB</name>